<organism evidence="2 3">
    <name type="scientific">Acetivibrio ethanolgignens</name>
    <dbReference type="NCBI Taxonomy" id="290052"/>
    <lineage>
        <taxon>Bacteria</taxon>
        <taxon>Bacillati</taxon>
        <taxon>Bacillota</taxon>
        <taxon>Clostridia</taxon>
        <taxon>Eubacteriales</taxon>
        <taxon>Oscillospiraceae</taxon>
        <taxon>Acetivibrio</taxon>
    </lineage>
</organism>
<gene>
    <name evidence="2" type="ORF">ASU35_01665</name>
</gene>
<evidence type="ECO:0000313" key="2">
    <source>
        <dbReference type="EMBL" id="KSV59052.1"/>
    </source>
</evidence>
<reference evidence="2 3" key="1">
    <citation type="submission" date="2015-11" db="EMBL/GenBank/DDBJ databases">
        <title>Butyribacter intestini gen. nov., sp. nov., a butyric acid-producing bacterium of the family Lachnospiraceae isolated from the human faeces.</title>
        <authorList>
            <person name="Zou Y."/>
            <person name="Xue W."/>
            <person name="Luo G."/>
            <person name="Lv M."/>
        </authorList>
    </citation>
    <scope>NUCLEOTIDE SEQUENCE [LARGE SCALE GENOMIC DNA]</scope>
    <source>
        <strain evidence="2 3">ACET-33324</strain>
    </source>
</reference>
<feature type="domain" description="SEFIR" evidence="1">
    <location>
        <begin position="4"/>
        <end position="139"/>
    </location>
</feature>
<protein>
    <recommendedName>
        <fullName evidence="1">SEFIR domain-containing protein</fullName>
    </recommendedName>
</protein>
<dbReference type="STRING" id="290052.ASU35_01665"/>
<evidence type="ECO:0000313" key="3">
    <source>
        <dbReference type="Proteomes" id="UP000054874"/>
    </source>
</evidence>
<proteinExistence type="predicted"/>
<name>A0A0V8QF08_9FIRM</name>
<accession>A0A0V8QF08</accession>
<dbReference type="InterPro" id="IPR035897">
    <property type="entry name" value="Toll_tir_struct_dom_sf"/>
</dbReference>
<keyword evidence="3" id="KW-1185">Reference proteome</keyword>
<comment type="caution">
    <text evidence="2">The sequence shown here is derived from an EMBL/GenBank/DDBJ whole genome shotgun (WGS) entry which is preliminary data.</text>
</comment>
<evidence type="ECO:0000259" key="1">
    <source>
        <dbReference type="PROSITE" id="PS51534"/>
    </source>
</evidence>
<dbReference type="InterPro" id="IPR013568">
    <property type="entry name" value="SEFIR_dom"/>
</dbReference>
<dbReference type="EMBL" id="LNAM01000153">
    <property type="protein sequence ID" value="KSV59052.1"/>
    <property type="molecule type" value="Genomic_DNA"/>
</dbReference>
<sequence length="369" mass="42928">MDHNPKVFISYAHKNQAYEDKVLKLANRLRSEGIDAMIDQYEEAPSEGWPRWMEHQIIESEFVLVLCEETYNQKLYSEKKGKGVVWEANIVYQMLYDSAAETNKFIAAFFDEDDQQYIPTPLKPYTYYNLSDEKQYERLYWRFRGVTNSKKPPLGELKPLPEKKRKTMFFSSPINLEKWNAAKWRGTVYLWGGDAPAIGLFFANYSAGKEIFKEWKKNYKDMEFADTFLKVDYIVPPFPETCWVYKSYDRNYGKGYFLHIGANIDASISRASSSGIEMQELLLATVSRYQWMDENNGSGNRDQFLNMYNKAGKYYLVPVGLKIPSMGATIENMKFDFEYAIPMKEITVTAGVKITEENPCKAVLMSPEE</sequence>
<dbReference type="Proteomes" id="UP000054874">
    <property type="component" value="Unassembled WGS sequence"/>
</dbReference>
<dbReference type="RefSeq" id="WP_058352687.1">
    <property type="nucleotide sequence ID" value="NZ_CABMMD010000153.1"/>
</dbReference>
<dbReference type="PROSITE" id="PS51534">
    <property type="entry name" value="SEFIR"/>
    <property type="match status" value="1"/>
</dbReference>
<dbReference type="OrthoDB" id="5149141at2"/>
<dbReference type="AlphaFoldDB" id="A0A0V8QF08"/>
<dbReference type="Pfam" id="PF08357">
    <property type="entry name" value="SEFIR"/>
    <property type="match status" value="1"/>
</dbReference>
<dbReference type="SUPFAM" id="SSF52200">
    <property type="entry name" value="Toll/Interleukin receptor TIR domain"/>
    <property type="match status" value="1"/>
</dbReference>
<dbReference type="Gene3D" id="3.40.50.10140">
    <property type="entry name" value="Toll/interleukin-1 receptor homology (TIR) domain"/>
    <property type="match status" value="1"/>
</dbReference>